<reference evidence="2" key="1">
    <citation type="submission" date="2022-11" db="UniProtKB">
        <authorList>
            <consortium name="WormBaseParasite"/>
        </authorList>
    </citation>
    <scope>IDENTIFICATION</scope>
</reference>
<evidence type="ECO:0000313" key="2">
    <source>
        <dbReference type="WBParaSite" id="PS1159_v2.g8869.t1"/>
    </source>
</evidence>
<protein>
    <submittedName>
        <fullName evidence="2">Uncharacterized protein</fullName>
    </submittedName>
</protein>
<name>A0AC35GW38_9BILA</name>
<organism evidence="1 2">
    <name type="scientific">Panagrolaimus sp. PS1159</name>
    <dbReference type="NCBI Taxonomy" id="55785"/>
    <lineage>
        <taxon>Eukaryota</taxon>
        <taxon>Metazoa</taxon>
        <taxon>Ecdysozoa</taxon>
        <taxon>Nematoda</taxon>
        <taxon>Chromadorea</taxon>
        <taxon>Rhabditida</taxon>
        <taxon>Tylenchina</taxon>
        <taxon>Panagrolaimomorpha</taxon>
        <taxon>Panagrolaimoidea</taxon>
        <taxon>Panagrolaimidae</taxon>
        <taxon>Panagrolaimus</taxon>
    </lineage>
</organism>
<dbReference type="Proteomes" id="UP000887580">
    <property type="component" value="Unplaced"/>
</dbReference>
<sequence length="109" mass="12361">MGQAAYGMREWENAANHFGQIATEFPNNKAVEVPYKNAVFRWIEQKHGQFDFKKMFFESKKDKAELDVADFMGPIEIAKIDGKGRGIIASKDIKSGTLLAVSKAFFIWL</sequence>
<dbReference type="WBParaSite" id="PS1159_v2.g8869.t1">
    <property type="protein sequence ID" value="PS1159_v2.g8869.t1"/>
    <property type="gene ID" value="PS1159_v2.g8869"/>
</dbReference>
<evidence type="ECO:0000313" key="1">
    <source>
        <dbReference type="Proteomes" id="UP000887580"/>
    </source>
</evidence>
<proteinExistence type="predicted"/>
<accession>A0AC35GW38</accession>